<dbReference type="PRINTS" id="PR00344">
    <property type="entry name" value="BCTRLSENSOR"/>
</dbReference>
<evidence type="ECO:0000256" key="1">
    <source>
        <dbReference type="ARBA" id="ARBA00000085"/>
    </source>
</evidence>
<dbReference type="SMART" id="SM00388">
    <property type="entry name" value="HisKA"/>
    <property type="match status" value="1"/>
</dbReference>
<evidence type="ECO:0000256" key="6">
    <source>
        <dbReference type="ARBA" id="ARBA00022679"/>
    </source>
</evidence>
<dbReference type="SUPFAM" id="SSF47384">
    <property type="entry name" value="Homodimeric domain of signal transducing histidine kinase"/>
    <property type="match status" value="1"/>
</dbReference>
<dbReference type="EMBL" id="JBHRTS010000004">
    <property type="protein sequence ID" value="MFC3194528.1"/>
    <property type="molecule type" value="Genomic_DNA"/>
</dbReference>
<comment type="subcellular location">
    <subcellularLocation>
        <location evidence="2">Cell membrane</location>
        <topology evidence="2">Multi-pass membrane protein</topology>
    </subcellularLocation>
</comment>
<evidence type="ECO:0000256" key="2">
    <source>
        <dbReference type="ARBA" id="ARBA00004651"/>
    </source>
</evidence>
<protein>
    <recommendedName>
        <fullName evidence="3">histidine kinase</fullName>
        <ecNumber evidence="3">2.7.13.3</ecNumber>
    </recommendedName>
</protein>
<dbReference type="SMART" id="SM00387">
    <property type="entry name" value="HATPase_c"/>
    <property type="match status" value="1"/>
</dbReference>
<dbReference type="InterPro" id="IPR005467">
    <property type="entry name" value="His_kinase_dom"/>
</dbReference>
<feature type="transmembrane region" description="Helical" evidence="10">
    <location>
        <begin position="123"/>
        <end position="142"/>
    </location>
</feature>
<keyword evidence="10" id="KW-1133">Transmembrane helix</keyword>
<dbReference type="GO" id="GO:0005524">
    <property type="term" value="F:ATP binding"/>
    <property type="evidence" value="ECO:0007669"/>
    <property type="project" value="UniProtKB-KW"/>
</dbReference>
<keyword evidence="13" id="KW-1185">Reference proteome</keyword>
<dbReference type="InterPro" id="IPR003661">
    <property type="entry name" value="HisK_dim/P_dom"/>
</dbReference>
<dbReference type="Pfam" id="PF02518">
    <property type="entry name" value="HATPase_c"/>
    <property type="match status" value="1"/>
</dbReference>
<dbReference type="SUPFAM" id="SSF55874">
    <property type="entry name" value="ATPase domain of HSP90 chaperone/DNA topoisomerase II/histidine kinase"/>
    <property type="match status" value="1"/>
</dbReference>
<comment type="catalytic activity">
    <reaction evidence="1">
        <text>ATP + protein L-histidine = ADP + protein N-phospho-L-histidine.</text>
        <dbReference type="EC" id="2.7.13.3"/>
    </reaction>
</comment>
<evidence type="ECO:0000259" key="11">
    <source>
        <dbReference type="PROSITE" id="PS50109"/>
    </source>
</evidence>
<gene>
    <name evidence="12" type="ORF">ACFODZ_09795</name>
</gene>
<comment type="caution">
    <text evidence="12">The sequence shown here is derived from an EMBL/GenBank/DDBJ whole genome shotgun (WGS) entry which is preliminary data.</text>
</comment>
<keyword evidence="9 12" id="KW-0067">ATP-binding</keyword>
<feature type="domain" description="Histidine kinase" evidence="11">
    <location>
        <begin position="174"/>
        <end position="362"/>
    </location>
</feature>
<keyword evidence="10" id="KW-0812">Transmembrane</keyword>
<keyword evidence="7" id="KW-0547">Nucleotide-binding</keyword>
<name>A0ABV7JE67_9GAMM</name>
<evidence type="ECO:0000256" key="3">
    <source>
        <dbReference type="ARBA" id="ARBA00012438"/>
    </source>
</evidence>
<keyword evidence="10" id="KW-0472">Membrane</keyword>
<sequence length="363" mass="39971">MINQWQAFWPQGHFILWLVCATYLLLQPVILLINASWQRSPWLLVTDLLVWGLFFAVLGGVSNPLIWCLLLPSVLSALSQTPGFTWCLTVLANLVYGGLWKLAAHHSVNHHHDTMMAEHITGMWLGFVGVSLLMTWVTTTLMRRIHEKNAALLALEKRQQADENLLKMATLATGLAHELGTPLSSIRLLVETIRQEGAASGLDKDMALLDTQVKRCKQVLERLTSVADKTALVSAEQVAVKPWLEDMLAEQPMSSLDVIIEVDNNEPMWIKGDDLLQLALKNIIQNSVAAHARHLSVVVKRGVTDVTLTFTDDGDGQSYHNTDGLGMGLKLSSRIISGVGGSLDFQAMDQGACTVVVLPLSDE</sequence>
<reference evidence="13" key="1">
    <citation type="journal article" date="2019" name="Int. J. Syst. Evol. Microbiol.">
        <title>The Global Catalogue of Microorganisms (GCM) 10K type strain sequencing project: providing services to taxonomists for standard genome sequencing and annotation.</title>
        <authorList>
            <consortium name="The Broad Institute Genomics Platform"/>
            <consortium name="The Broad Institute Genome Sequencing Center for Infectious Disease"/>
            <person name="Wu L."/>
            <person name="Ma J."/>
        </authorList>
    </citation>
    <scope>NUCLEOTIDE SEQUENCE [LARGE SCALE GENOMIC DNA]</scope>
    <source>
        <strain evidence="13">KCTC 42953</strain>
    </source>
</reference>
<evidence type="ECO:0000256" key="5">
    <source>
        <dbReference type="ARBA" id="ARBA00022553"/>
    </source>
</evidence>
<dbReference type="PANTHER" id="PTHR44936">
    <property type="entry name" value="SENSOR PROTEIN CREC"/>
    <property type="match status" value="1"/>
</dbReference>
<dbReference type="EC" id="2.7.13.3" evidence="3"/>
<feature type="transmembrane region" description="Helical" evidence="10">
    <location>
        <begin position="49"/>
        <end position="71"/>
    </location>
</feature>
<accession>A0ABV7JE67</accession>
<evidence type="ECO:0000256" key="10">
    <source>
        <dbReference type="SAM" id="Phobius"/>
    </source>
</evidence>
<dbReference type="Gene3D" id="3.30.565.10">
    <property type="entry name" value="Histidine kinase-like ATPase, C-terminal domain"/>
    <property type="match status" value="1"/>
</dbReference>
<evidence type="ECO:0000313" key="12">
    <source>
        <dbReference type="EMBL" id="MFC3194528.1"/>
    </source>
</evidence>
<dbReference type="InterPro" id="IPR004358">
    <property type="entry name" value="Sig_transdc_His_kin-like_C"/>
</dbReference>
<keyword evidence="4" id="KW-1003">Cell membrane</keyword>
<feature type="transmembrane region" description="Helical" evidence="10">
    <location>
        <begin position="12"/>
        <end position="37"/>
    </location>
</feature>
<evidence type="ECO:0000313" key="13">
    <source>
        <dbReference type="Proteomes" id="UP001595533"/>
    </source>
</evidence>
<keyword evidence="8" id="KW-0418">Kinase</keyword>
<keyword evidence="6" id="KW-0808">Transferase</keyword>
<dbReference type="PANTHER" id="PTHR44936:SF10">
    <property type="entry name" value="SENSOR PROTEIN RSTB"/>
    <property type="match status" value="1"/>
</dbReference>
<dbReference type="Proteomes" id="UP001595533">
    <property type="component" value="Unassembled WGS sequence"/>
</dbReference>
<dbReference type="Pfam" id="PF00512">
    <property type="entry name" value="HisKA"/>
    <property type="match status" value="1"/>
</dbReference>
<feature type="transmembrane region" description="Helical" evidence="10">
    <location>
        <begin position="83"/>
        <end position="103"/>
    </location>
</feature>
<dbReference type="RefSeq" id="WP_157892788.1">
    <property type="nucleotide sequence ID" value="NZ_JBHRTS010000004.1"/>
</dbReference>
<dbReference type="Gene3D" id="1.10.287.130">
    <property type="match status" value="1"/>
</dbReference>
<evidence type="ECO:0000256" key="7">
    <source>
        <dbReference type="ARBA" id="ARBA00022741"/>
    </source>
</evidence>
<dbReference type="PROSITE" id="PS50109">
    <property type="entry name" value="HIS_KIN"/>
    <property type="match status" value="1"/>
</dbReference>
<dbReference type="InterPro" id="IPR036097">
    <property type="entry name" value="HisK_dim/P_sf"/>
</dbReference>
<evidence type="ECO:0000256" key="4">
    <source>
        <dbReference type="ARBA" id="ARBA00022475"/>
    </source>
</evidence>
<dbReference type="InterPro" id="IPR003594">
    <property type="entry name" value="HATPase_dom"/>
</dbReference>
<proteinExistence type="predicted"/>
<keyword evidence="5" id="KW-0597">Phosphoprotein</keyword>
<evidence type="ECO:0000256" key="8">
    <source>
        <dbReference type="ARBA" id="ARBA00022777"/>
    </source>
</evidence>
<dbReference type="CDD" id="cd00082">
    <property type="entry name" value="HisKA"/>
    <property type="match status" value="1"/>
</dbReference>
<dbReference type="InterPro" id="IPR050980">
    <property type="entry name" value="2C_sensor_his_kinase"/>
</dbReference>
<dbReference type="InterPro" id="IPR036890">
    <property type="entry name" value="HATPase_C_sf"/>
</dbReference>
<evidence type="ECO:0000256" key="9">
    <source>
        <dbReference type="ARBA" id="ARBA00022840"/>
    </source>
</evidence>
<organism evidence="12 13">
    <name type="scientific">Marinicella sediminis</name>
    <dbReference type="NCBI Taxonomy" id="1792834"/>
    <lineage>
        <taxon>Bacteria</taxon>
        <taxon>Pseudomonadati</taxon>
        <taxon>Pseudomonadota</taxon>
        <taxon>Gammaproteobacteria</taxon>
        <taxon>Lysobacterales</taxon>
        <taxon>Marinicellaceae</taxon>
        <taxon>Marinicella</taxon>
    </lineage>
</organism>